<dbReference type="Gene3D" id="1.10.10.10">
    <property type="entry name" value="Winged helix-like DNA-binding domain superfamily/Winged helix DNA-binding domain"/>
    <property type="match status" value="1"/>
</dbReference>
<dbReference type="AlphaFoldDB" id="B6VZM9"/>
<evidence type="ECO:0000313" key="6">
    <source>
        <dbReference type="Proteomes" id="UP000004849"/>
    </source>
</evidence>
<keyword evidence="3" id="KW-0804">Transcription</keyword>
<feature type="domain" description="HTH hxlR-type" evidence="4">
    <location>
        <begin position="22"/>
        <end position="120"/>
    </location>
</feature>
<reference evidence="5 6" key="1">
    <citation type="submission" date="2008-10" db="EMBL/GenBank/DDBJ databases">
        <title>Draft genome sequence of Bacteroides dorei (DSM 17855).</title>
        <authorList>
            <person name="Sudarsanam P."/>
            <person name="Ley R."/>
            <person name="Guruge J."/>
            <person name="Turnbaugh P.J."/>
            <person name="Mahowald M."/>
            <person name="Liep D."/>
            <person name="Gordon J."/>
        </authorList>
    </citation>
    <scope>NUCLEOTIDE SEQUENCE [LARGE SCALE GENOMIC DNA]</scope>
    <source>
        <strain evidence="5 6">DSM 17855</strain>
    </source>
</reference>
<dbReference type="SUPFAM" id="SSF46785">
    <property type="entry name" value="Winged helix' DNA-binding domain"/>
    <property type="match status" value="1"/>
</dbReference>
<dbReference type="InterPro" id="IPR036388">
    <property type="entry name" value="WH-like_DNA-bd_sf"/>
</dbReference>
<dbReference type="GO" id="GO:0003677">
    <property type="term" value="F:DNA binding"/>
    <property type="evidence" value="ECO:0007669"/>
    <property type="project" value="UniProtKB-KW"/>
</dbReference>
<evidence type="ECO:0000256" key="1">
    <source>
        <dbReference type="ARBA" id="ARBA00023015"/>
    </source>
</evidence>
<dbReference type="InterPro" id="IPR002577">
    <property type="entry name" value="HTH_HxlR"/>
</dbReference>
<evidence type="ECO:0000313" key="5">
    <source>
        <dbReference type="EMBL" id="EEB24765.1"/>
    </source>
</evidence>
<dbReference type="Proteomes" id="UP000004849">
    <property type="component" value="Unassembled WGS sequence"/>
</dbReference>
<reference evidence="5 6" key="2">
    <citation type="submission" date="2008-10" db="EMBL/GenBank/DDBJ databases">
        <authorList>
            <person name="Fulton L."/>
            <person name="Clifton S."/>
            <person name="Fulton B."/>
            <person name="Xu J."/>
            <person name="Minx P."/>
            <person name="Pepin K.H."/>
            <person name="Johnson M."/>
            <person name="Thiruvilangam P."/>
            <person name="Bhonagiri V."/>
            <person name="Nash W.E."/>
            <person name="Mardis E.R."/>
            <person name="Wilson R.K."/>
        </authorList>
    </citation>
    <scope>NUCLEOTIDE SEQUENCE [LARGE SCALE GENOMIC DNA]</scope>
    <source>
        <strain evidence="5 6">DSM 17855</strain>
    </source>
</reference>
<proteinExistence type="predicted"/>
<name>B6VZM9_9BACT</name>
<keyword evidence="1" id="KW-0805">Transcription regulation</keyword>
<dbReference type="PROSITE" id="PS51118">
    <property type="entry name" value="HTH_HXLR"/>
    <property type="match status" value="1"/>
</dbReference>
<dbReference type="PANTHER" id="PTHR33204">
    <property type="entry name" value="TRANSCRIPTIONAL REGULATOR, MARR FAMILY"/>
    <property type="match status" value="1"/>
</dbReference>
<evidence type="ECO:0000256" key="3">
    <source>
        <dbReference type="ARBA" id="ARBA00023163"/>
    </source>
</evidence>
<keyword evidence="2" id="KW-0238">DNA-binding</keyword>
<accession>B6VZM9</accession>
<dbReference type="HOGENOM" id="CLU_111585_5_1_10"/>
<dbReference type="EMBL" id="ABWZ01000054">
    <property type="protein sequence ID" value="EEB24765.1"/>
    <property type="molecule type" value="Genomic_DNA"/>
</dbReference>
<dbReference type="Pfam" id="PF01638">
    <property type="entry name" value="HxlR"/>
    <property type="match status" value="1"/>
</dbReference>
<evidence type="ECO:0000256" key="2">
    <source>
        <dbReference type="ARBA" id="ARBA00023125"/>
    </source>
</evidence>
<gene>
    <name evidence="5" type="ORF">BACDOR_02753</name>
</gene>
<protein>
    <recommendedName>
        <fullName evidence="4">HTH hxlR-type domain-containing protein</fullName>
    </recommendedName>
</protein>
<organism evidence="5 6">
    <name type="scientific">Phocaeicola dorei DSM 17855</name>
    <dbReference type="NCBI Taxonomy" id="483217"/>
    <lineage>
        <taxon>Bacteria</taxon>
        <taxon>Pseudomonadati</taxon>
        <taxon>Bacteroidota</taxon>
        <taxon>Bacteroidia</taxon>
        <taxon>Bacteroidales</taxon>
        <taxon>Bacteroidaceae</taxon>
        <taxon>Phocaeicola</taxon>
    </lineage>
</organism>
<dbReference type="InterPro" id="IPR036390">
    <property type="entry name" value="WH_DNA-bd_sf"/>
</dbReference>
<evidence type="ECO:0000259" key="4">
    <source>
        <dbReference type="PROSITE" id="PS51118"/>
    </source>
</evidence>
<sequence length="127" mass="14947">MINFAEKRRFMYRKKIPFDINCGVKIAMEVIGGKWKSCIIQELDKGPKRPSELHRYFDDASPRVINQQLKELEIHGMIQKKIFSELPPHTEYSITEQGRTLLPIIEQLEKWGDGFRPQMKKILGMED</sequence>
<dbReference type="PANTHER" id="PTHR33204:SF18">
    <property type="entry name" value="TRANSCRIPTIONAL REGULATORY PROTEIN"/>
    <property type="match status" value="1"/>
</dbReference>